<proteinExistence type="predicted"/>
<sequence>MSNIHKQFVTVIQHEIDVHLMDICNISEMILDYYKEQPALIYWSEGKFIALSLRGKFFGVIPKGDIELLERVKDLTSLGWDNSDGRIRLDRTSWNMKGEHLRKMIMEL</sequence>
<reference evidence="1" key="1">
    <citation type="journal article" date="2020" name="Nature">
        <title>Giant virus diversity and host interactions through global metagenomics.</title>
        <authorList>
            <person name="Schulz F."/>
            <person name="Roux S."/>
            <person name="Paez-Espino D."/>
            <person name="Jungbluth S."/>
            <person name="Walsh D.A."/>
            <person name="Denef V.J."/>
            <person name="McMahon K.D."/>
            <person name="Konstantinidis K.T."/>
            <person name="Eloe-Fadrosh E.A."/>
            <person name="Kyrpides N.C."/>
            <person name="Woyke T."/>
        </authorList>
    </citation>
    <scope>NUCLEOTIDE SEQUENCE</scope>
    <source>
        <strain evidence="1">GVMAG-M-3300023174-207</strain>
    </source>
</reference>
<protein>
    <submittedName>
        <fullName evidence="1">Uncharacterized protein</fullName>
    </submittedName>
</protein>
<organism evidence="1">
    <name type="scientific">viral metagenome</name>
    <dbReference type="NCBI Taxonomy" id="1070528"/>
    <lineage>
        <taxon>unclassified sequences</taxon>
        <taxon>metagenomes</taxon>
        <taxon>organismal metagenomes</taxon>
    </lineage>
</organism>
<dbReference type="EMBL" id="MN739628">
    <property type="protein sequence ID" value="QHT16934.1"/>
    <property type="molecule type" value="Genomic_DNA"/>
</dbReference>
<dbReference type="AlphaFoldDB" id="A0A6C0DKV1"/>
<accession>A0A6C0DKV1</accession>
<evidence type="ECO:0000313" key="1">
    <source>
        <dbReference type="EMBL" id="QHT16934.1"/>
    </source>
</evidence>
<name>A0A6C0DKV1_9ZZZZ</name>